<dbReference type="RefSeq" id="WP_113956053.1">
    <property type="nucleotide sequence ID" value="NZ_QNRT01000018.1"/>
</dbReference>
<sequence>MEASSFAIHLEKSIPKFKELWAIEDIYREENRSFSPHSLVAFLRDFILFEYPQIKSEELVQIAKSIEQVFIEDPDSHWSDGPTLKDALITNFLSIAPEPAVGGLSIKEYLGPISQSLWDRCP</sequence>
<dbReference type="AlphaFoldDB" id="A0A395JFD0"/>
<dbReference type="EMBL" id="QNRT01000018">
    <property type="protein sequence ID" value="RBP45612.1"/>
    <property type="molecule type" value="Genomic_DNA"/>
</dbReference>
<dbReference type="Proteomes" id="UP000253083">
    <property type="component" value="Unassembled WGS sequence"/>
</dbReference>
<reference evidence="1 2" key="1">
    <citation type="submission" date="2018-06" db="EMBL/GenBank/DDBJ databases">
        <title>Genomic Encyclopedia of Type Strains, Phase IV (KMG-IV): sequencing the most valuable type-strain genomes for metagenomic binning, comparative biology and taxonomic classification.</title>
        <authorList>
            <person name="Goeker M."/>
        </authorList>
    </citation>
    <scope>NUCLEOTIDE SEQUENCE [LARGE SCALE GENOMIC DNA]</scope>
    <source>
        <strain evidence="1 2">DSM 24032</strain>
    </source>
</reference>
<keyword evidence="2" id="KW-1185">Reference proteome</keyword>
<comment type="caution">
    <text evidence="1">The sequence shown here is derived from an EMBL/GenBank/DDBJ whole genome shotgun (WGS) entry which is preliminary data.</text>
</comment>
<protein>
    <submittedName>
        <fullName evidence="1">Uncharacterized protein</fullName>
    </submittedName>
</protein>
<proteinExistence type="predicted"/>
<evidence type="ECO:0000313" key="2">
    <source>
        <dbReference type="Proteomes" id="UP000253083"/>
    </source>
</evidence>
<name>A0A395JFD0_9GAMM</name>
<accession>A0A395JFD0</accession>
<organism evidence="1 2">
    <name type="scientific">Arenicella xantha</name>
    <dbReference type="NCBI Taxonomy" id="644221"/>
    <lineage>
        <taxon>Bacteria</taxon>
        <taxon>Pseudomonadati</taxon>
        <taxon>Pseudomonadota</taxon>
        <taxon>Gammaproteobacteria</taxon>
        <taxon>Arenicellales</taxon>
        <taxon>Arenicellaceae</taxon>
        <taxon>Arenicella</taxon>
    </lineage>
</organism>
<evidence type="ECO:0000313" key="1">
    <source>
        <dbReference type="EMBL" id="RBP45612.1"/>
    </source>
</evidence>
<dbReference type="InParanoid" id="A0A395JFD0"/>
<gene>
    <name evidence="1" type="ORF">DFR28_1181</name>
</gene>